<organism evidence="2 3">
    <name type="scientific">Lupinus albus</name>
    <name type="common">White lupine</name>
    <name type="synonym">Lupinus termis</name>
    <dbReference type="NCBI Taxonomy" id="3870"/>
    <lineage>
        <taxon>Eukaryota</taxon>
        <taxon>Viridiplantae</taxon>
        <taxon>Streptophyta</taxon>
        <taxon>Embryophyta</taxon>
        <taxon>Tracheophyta</taxon>
        <taxon>Spermatophyta</taxon>
        <taxon>Magnoliopsida</taxon>
        <taxon>eudicotyledons</taxon>
        <taxon>Gunneridae</taxon>
        <taxon>Pentapetalae</taxon>
        <taxon>rosids</taxon>
        <taxon>fabids</taxon>
        <taxon>Fabales</taxon>
        <taxon>Fabaceae</taxon>
        <taxon>Papilionoideae</taxon>
        <taxon>50 kb inversion clade</taxon>
        <taxon>genistoids sensu lato</taxon>
        <taxon>core genistoids</taxon>
        <taxon>Genisteae</taxon>
        <taxon>Lupinus</taxon>
    </lineage>
</organism>
<evidence type="ECO:0000256" key="1">
    <source>
        <dbReference type="SAM" id="Phobius"/>
    </source>
</evidence>
<reference evidence="3" key="1">
    <citation type="journal article" date="2020" name="Nat. Commun.">
        <title>Genome sequence of the cluster root forming white lupin.</title>
        <authorList>
            <person name="Hufnagel B."/>
            <person name="Marques A."/>
            <person name="Soriano A."/>
            <person name="Marques L."/>
            <person name="Divol F."/>
            <person name="Doumas P."/>
            <person name="Sallet E."/>
            <person name="Mancinotti D."/>
            <person name="Carrere S."/>
            <person name="Marande W."/>
            <person name="Arribat S."/>
            <person name="Keller J."/>
            <person name="Huneau C."/>
            <person name="Blein T."/>
            <person name="Aime D."/>
            <person name="Laguerre M."/>
            <person name="Taylor J."/>
            <person name="Schubert V."/>
            <person name="Nelson M."/>
            <person name="Geu-Flores F."/>
            <person name="Crespi M."/>
            <person name="Gallardo-Guerrero K."/>
            <person name="Delaux P.-M."/>
            <person name="Salse J."/>
            <person name="Berges H."/>
            <person name="Guyot R."/>
            <person name="Gouzy J."/>
            <person name="Peret B."/>
        </authorList>
    </citation>
    <scope>NUCLEOTIDE SEQUENCE [LARGE SCALE GENOMIC DNA]</scope>
    <source>
        <strain evidence="3">cv. Amiga</strain>
    </source>
</reference>
<keyword evidence="1" id="KW-0812">Transmembrane</keyword>
<feature type="transmembrane region" description="Helical" evidence="1">
    <location>
        <begin position="38"/>
        <end position="58"/>
    </location>
</feature>
<comment type="caution">
    <text evidence="2">The sequence shown here is derived from an EMBL/GenBank/DDBJ whole genome shotgun (WGS) entry which is preliminary data.</text>
</comment>
<keyword evidence="3" id="KW-1185">Reference proteome</keyword>
<dbReference type="EMBL" id="WOCE01000018">
    <property type="protein sequence ID" value="KAE9594352.1"/>
    <property type="molecule type" value="Genomic_DNA"/>
</dbReference>
<name>A0A6A4NYE0_LUPAL</name>
<keyword evidence="1" id="KW-0472">Membrane</keyword>
<gene>
    <name evidence="2" type="ORF">Lalb_Chr18g0052891</name>
</gene>
<sequence length="71" mass="8091">MLLFYHLSSPSLTCHFSLPIMSLFFPVYDFLKASICSVFLEFMFVISITSIVGFLFSICDKLDAYDVYTPG</sequence>
<protein>
    <submittedName>
        <fullName evidence="2">Uncharacterized protein</fullName>
    </submittedName>
</protein>
<dbReference type="Proteomes" id="UP000447434">
    <property type="component" value="Chromosome 18"/>
</dbReference>
<proteinExistence type="predicted"/>
<dbReference type="AlphaFoldDB" id="A0A6A4NYE0"/>
<evidence type="ECO:0000313" key="3">
    <source>
        <dbReference type="Proteomes" id="UP000447434"/>
    </source>
</evidence>
<accession>A0A6A4NYE0</accession>
<evidence type="ECO:0000313" key="2">
    <source>
        <dbReference type="EMBL" id="KAE9594352.1"/>
    </source>
</evidence>
<keyword evidence="1" id="KW-1133">Transmembrane helix</keyword>